<name>A0A4P7BHZ1_9BURK</name>
<dbReference type="Proteomes" id="UP000619512">
    <property type="component" value="Unassembled WGS sequence"/>
</dbReference>
<sequence>MNDFAAIDVLCRPSAGEPAERSFQFGPHLALALATCSGRPSGILVPAQQEPLLLWIASGSAVATIGAADGARRSMVLRQGDILLNPAPQPVQLSALSDDGGPPLKTLRMHIGLPMLSCAVQQIHRKPLTGFVLRDAAGRPDDTVNNLLDLLHTVLKRPARPCVYFLEGVAQALVAHLVRRYAGSGPEPAVLQGLPPHKLARSLRAMREALDEPFNLKHLATQAGLSIYHFSRCFKLATGLSPSRYFMQLRIEEAKRLLCETAEPVVNVALALGYRSPSHFAQVFREQTGVSPSVYRTGAAVRSYWTTMHGVRGFNPSDGAVR</sequence>
<dbReference type="PROSITE" id="PS01124">
    <property type="entry name" value="HTH_ARAC_FAMILY_2"/>
    <property type="match status" value="1"/>
</dbReference>
<keyword evidence="3" id="KW-0804">Transcription</keyword>
<proteinExistence type="predicted"/>
<dbReference type="InterPro" id="IPR009057">
    <property type="entry name" value="Homeodomain-like_sf"/>
</dbReference>
<feature type="domain" description="HTH araC/xylS-type" evidence="4">
    <location>
        <begin position="200"/>
        <end position="298"/>
    </location>
</feature>
<dbReference type="RefSeq" id="WP_134386209.1">
    <property type="nucleotide sequence ID" value="NZ_BMWW01000004.1"/>
</dbReference>
<dbReference type="EMBL" id="BMWW01000004">
    <property type="protein sequence ID" value="GGY92659.1"/>
    <property type="molecule type" value="Genomic_DNA"/>
</dbReference>
<evidence type="ECO:0000313" key="7">
    <source>
        <dbReference type="Proteomes" id="UP000294359"/>
    </source>
</evidence>
<evidence type="ECO:0000313" key="6">
    <source>
        <dbReference type="EMBL" id="QBQ37727.1"/>
    </source>
</evidence>
<evidence type="ECO:0000313" key="8">
    <source>
        <dbReference type="Proteomes" id="UP000619512"/>
    </source>
</evidence>
<dbReference type="EMBL" id="CP038026">
    <property type="protein sequence ID" value="QBQ37727.1"/>
    <property type="molecule type" value="Genomic_DNA"/>
</dbReference>
<reference evidence="5" key="3">
    <citation type="submission" date="2022-12" db="EMBL/GenBank/DDBJ databases">
        <authorList>
            <person name="Sun Q."/>
            <person name="Kim S."/>
        </authorList>
    </citation>
    <scope>NUCLEOTIDE SEQUENCE</scope>
    <source>
        <strain evidence="5">KCTC 12344</strain>
    </source>
</reference>
<reference evidence="6 7" key="2">
    <citation type="submission" date="2019-03" db="EMBL/GenBank/DDBJ databases">
        <title>Draft Genome Sequences of Six Type Strains of the Genus Massilia.</title>
        <authorList>
            <person name="Miess H."/>
            <person name="Frediansyhah A."/>
            <person name="Gross H."/>
        </authorList>
    </citation>
    <scope>NUCLEOTIDE SEQUENCE [LARGE SCALE GENOMIC DNA]</scope>
    <source>
        <strain evidence="6 7">DSM 17505</strain>
    </source>
</reference>
<dbReference type="InterPro" id="IPR018062">
    <property type="entry name" value="HTH_AraC-typ_CS"/>
</dbReference>
<keyword evidence="7" id="KW-1185">Reference proteome</keyword>
<dbReference type="Proteomes" id="UP000294359">
    <property type="component" value="Chromosome"/>
</dbReference>
<evidence type="ECO:0000256" key="3">
    <source>
        <dbReference type="ARBA" id="ARBA00023163"/>
    </source>
</evidence>
<dbReference type="Pfam" id="PF12833">
    <property type="entry name" value="HTH_18"/>
    <property type="match status" value="1"/>
</dbReference>
<organism evidence="5 8">
    <name type="scientific">Pseudoduganella plicata</name>
    <dbReference type="NCBI Taxonomy" id="321984"/>
    <lineage>
        <taxon>Bacteria</taxon>
        <taxon>Pseudomonadati</taxon>
        <taxon>Pseudomonadota</taxon>
        <taxon>Betaproteobacteria</taxon>
        <taxon>Burkholderiales</taxon>
        <taxon>Oxalobacteraceae</taxon>
        <taxon>Telluria group</taxon>
        <taxon>Pseudoduganella</taxon>
    </lineage>
</organism>
<reference evidence="5" key="1">
    <citation type="journal article" date="2014" name="Int. J. Syst. Evol. Microbiol.">
        <title>Complete genome sequence of Corynebacterium casei LMG S-19264T (=DSM 44701T), isolated from a smear-ripened cheese.</title>
        <authorList>
            <consortium name="US DOE Joint Genome Institute (JGI-PGF)"/>
            <person name="Walter F."/>
            <person name="Albersmeier A."/>
            <person name="Kalinowski J."/>
            <person name="Ruckert C."/>
        </authorList>
    </citation>
    <scope>NUCLEOTIDE SEQUENCE</scope>
    <source>
        <strain evidence="5">KCTC 12344</strain>
    </source>
</reference>
<dbReference type="PANTHER" id="PTHR46796:SF6">
    <property type="entry name" value="ARAC SUBFAMILY"/>
    <property type="match status" value="1"/>
</dbReference>
<dbReference type="AlphaFoldDB" id="A0A4P7BHZ1"/>
<dbReference type="InterPro" id="IPR020449">
    <property type="entry name" value="Tscrpt_reg_AraC-type_HTH"/>
</dbReference>
<dbReference type="InterPro" id="IPR050204">
    <property type="entry name" value="AraC_XylS_family_regulators"/>
</dbReference>
<dbReference type="OrthoDB" id="9816344at2"/>
<protein>
    <submittedName>
        <fullName evidence="5">AraC family transcriptional regulator</fullName>
    </submittedName>
</protein>
<evidence type="ECO:0000256" key="1">
    <source>
        <dbReference type="ARBA" id="ARBA00023015"/>
    </source>
</evidence>
<dbReference type="PROSITE" id="PS00041">
    <property type="entry name" value="HTH_ARAC_FAMILY_1"/>
    <property type="match status" value="1"/>
</dbReference>
<dbReference type="SUPFAM" id="SSF46689">
    <property type="entry name" value="Homeodomain-like"/>
    <property type="match status" value="2"/>
</dbReference>
<evidence type="ECO:0000259" key="4">
    <source>
        <dbReference type="PROSITE" id="PS01124"/>
    </source>
</evidence>
<dbReference type="PANTHER" id="PTHR46796">
    <property type="entry name" value="HTH-TYPE TRANSCRIPTIONAL ACTIVATOR RHAS-RELATED"/>
    <property type="match status" value="1"/>
</dbReference>
<keyword evidence="2" id="KW-0238">DNA-binding</keyword>
<gene>
    <name evidence="6" type="ORF">E1742_17285</name>
    <name evidence="5" type="ORF">GCM10007388_27550</name>
</gene>
<accession>A0A4P7BHZ1</accession>
<keyword evidence="1" id="KW-0805">Transcription regulation</keyword>
<dbReference type="InterPro" id="IPR018060">
    <property type="entry name" value="HTH_AraC"/>
</dbReference>
<dbReference type="SMART" id="SM00342">
    <property type="entry name" value="HTH_ARAC"/>
    <property type="match status" value="1"/>
</dbReference>
<evidence type="ECO:0000313" key="5">
    <source>
        <dbReference type="EMBL" id="GGY92659.1"/>
    </source>
</evidence>
<dbReference type="GO" id="GO:0043565">
    <property type="term" value="F:sequence-specific DNA binding"/>
    <property type="evidence" value="ECO:0007669"/>
    <property type="project" value="InterPro"/>
</dbReference>
<evidence type="ECO:0000256" key="2">
    <source>
        <dbReference type="ARBA" id="ARBA00023125"/>
    </source>
</evidence>
<dbReference type="Gene3D" id="1.10.10.60">
    <property type="entry name" value="Homeodomain-like"/>
    <property type="match status" value="2"/>
</dbReference>
<dbReference type="PRINTS" id="PR00032">
    <property type="entry name" value="HTHARAC"/>
</dbReference>
<dbReference type="GO" id="GO:0003700">
    <property type="term" value="F:DNA-binding transcription factor activity"/>
    <property type="evidence" value="ECO:0007669"/>
    <property type="project" value="InterPro"/>
</dbReference>